<sequence length="650" mass="70598">MRAMRLKDVRTFTHRQLQGHTDRFRTSRAGEPFAMAVRPVLEEAEELAAEVAARTADPLTRAAVYVCVLLECGWQREQLAALGFDGQLLDAGDAARRHISRMRGFPPRAVRRATLIRECREFRFGDEPNIFKWTEELAKEAAGRPNFGTAATVRRLLDDLASEDVAVFWYAFTALTTLRVTEAIEPLLAARDRLRRQEGLLEELAEEAEWAAVSLMTPAHLPLALQVFTGPGVELLSGWVADYLRPFDHPAARAALERHDAAVERADRRTLGAYAADIPIPDGRDGFVRWLIDRVARNPYQGDFITALGTYGDASALPVLTATLGHEHGAMQARADRAIGAIGGRAARREAVLTVLRDPDAAHRRAAYAAGRLGLAEAVPELIAILRGGAQEAWPAAVAALTRLGASEAVPAILGLPRPVVGPSVRGGRHDLRLHALRRLGPGSAEELSQVEDLALAAIRWSVLNVRGGGGTALRDLATDVLARCDSPRATELVVQTLLHGTVRPALVRPLAERGDPALVEVMIHLVDTAADRTVRRLATDGILRAAHHPAADLDRLDKQLAWLRDATTRAWLEPRLPERPGRLERLAAATRAHPPRVRAQAVKSLALLGSPEALELVAGLREDPNRHVRACVEGALLQPPGGLSGAART</sequence>
<dbReference type="HOGENOM" id="CLU_421384_0_0_11"/>
<dbReference type="SUPFAM" id="SSF48371">
    <property type="entry name" value="ARM repeat"/>
    <property type="match status" value="2"/>
</dbReference>
<name>A0A066Z1N0_9ACTN</name>
<dbReference type="EMBL" id="JNBY01000073">
    <property type="protein sequence ID" value="KDN86144.1"/>
    <property type="molecule type" value="Genomic_DNA"/>
</dbReference>
<dbReference type="SMART" id="SM00567">
    <property type="entry name" value="EZ_HEAT"/>
    <property type="match status" value="4"/>
</dbReference>
<dbReference type="Gene3D" id="1.25.10.10">
    <property type="entry name" value="Leucine-rich Repeat Variant"/>
    <property type="match status" value="2"/>
</dbReference>
<accession>A0A066Z1N0</accession>
<dbReference type="InterPro" id="IPR016024">
    <property type="entry name" value="ARM-type_fold"/>
</dbReference>
<proteinExistence type="predicted"/>
<evidence type="ECO:0000313" key="1">
    <source>
        <dbReference type="EMBL" id="KDN86144.1"/>
    </source>
</evidence>
<protein>
    <recommendedName>
        <fullName evidence="3">HEAT repeat domain-containing protein</fullName>
    </recommendedName>
</protein>
<reference evidence="1 2" key="1">
    <citation type="submission" date="2014-05" db="EMBL/GenBank/DDBJ databases">
        <title>Draft Genome Sequence of Kitasatospora cheerisanensis KCTC 2395.</title>
        <authorList>
            <person name="Nam D.H."/>
        </authorList>
    </citation>
    <scope>NUCLEOTIDE SEQUENCE [LARGE SCALE GENOMIC DNA]</scope>
    <source>
        <strain evidence="1 2">KCTC 2395</strain>
    </source>
</reference>
<evidence type="ECO:0000313" key="2">
    <source>
        <dbReference type="Proteomes" id="UP000027178"/>
    </source>
</evidence>
<dbReference type="Proteomes" id="UP000027178">
    <property type="component" value="Unassembled WGS sequence"/>
</dbReference>
<evidence type="ECO:0008006" key="3">
    <source>
        <dbReference type="Google" id="ProtNLM"/>
    </source>
</evidence>
<gene>
    <name evidence="1" type="ORF">KCH_19610</name>
</gene>
<dbReference type="InterPro" id="IPR011989">
    <property type="entry name" value="ARM-like"/>
</dbReference>
<dbReference type="AlphaFoldDB" id="A0A066Z1N0"/>
<comment type="caution">
    <text evidence="1">The sequence shown here is derived from an EMBL/GenBank/DDBJ whole genome shotgun (WGS) entry which is preliminary data.</text>
</comment>
<organism evidence="1 2">
    <name type="scientific">Kitasatospora cheerisanensis KCTC 2395</name>
    <dbReference type="NCBI Taxonomy" id="1348663"/>
    <lineage>
        <taxon>Bacteria</taxon>
        <taxon>Bacillati</taxon>
        <taxon>Actinomycetota</taxon>
        <taxon>Actinomycetes</taxon>
        <taxon>Kitasatosporales</taxon>
        <taxon>Streptomycetaceae</taxon>
        <taxon>Kitasatospora</taxon>
    </lineage>
</organism>
<dbReference type="InterPro" id="IPR004155">
    <property type="entry name" value="PBS_lyase_HEAT"/>
</dbReference>
<dbReference type="PATRIC" id="fig|1348663.4.peg.1891"/>
<keyword evidence="2" id="KW-1185">Reference proteome</keyword>